<gene>
    <name evidence="8" type="ORF">SSX86_011696</name>
</gene>
<comment type="caution">
    <text evidence="8">The sequence shown here is derived from an EMBL/GenBank/DDBJ whole genome shotgun (WGS) entry which is preliminary data.</text>
</comment>
<reference evidence="8 9" key="1">
    <citation type="submission" date="2024-04" db="EMBL/GenBank/DDBJ databases">
        <title>The reference genome of an endangered Asteraceae, Deinandra increscens subsp. villosa, native to the Central Coast of California.</title>
        <authorList>
            <person name="Guilliams M."/>
            <person name="Hasenstab-Lehman K."/>
            <person name="Meyer R."/>
            <person name="Mcevoy S."/>
        </authorList>
    </citation>
    <scope>NUCLEOTIDE SEQUENCE [LARGE SCALE GENOMIC DNA]</scope>
    <source>
        <tissue evidence="8">Leaf</tissue>
    </source>
</reference>
<dbReference type="GO" id="GO:0003676">
    <property type="term" value="F:nucleic acid binding"/>
    <property type="evidence" value="ECO:0007669"/>
    <property type="project" value="InterPro"/>
</dbReference>
<proteinExistence type="predicted"/>
<evidence type="ECO:0000256" key="5">
    <source>
        <dbReference type="SAM" id="MobiDB-lite"/>
    </source>
</evidence>
<evidence type="ECO:0000256" key="3">
    <source>
        <dbReference type="ARBA" id="ARBA00022833"/>
    </source>
</evidence>
<sequence length="789" mass="89725">MLAGPYSRVTEEKKITFAGQSWPTSVIEPEPNVEAHETGCISPIRSPHKTLKSSSDSESDSHCVEEKEGLRKDEVLGSGSDTDDEEWRQSRVVIEQVNNTQDESNKIVVAKFINESIDENRKEVEVEAGGYSSYEDSDADVNSPGESDDDDIRGNKYKVKVPIVTDTTNWSKWQWVPGTRFATRDAFREAVRRYAVTNGRNLKISVSNKNRNGRLGAYCVQGCPFKVYLSFVEKKACYMVKSVTMEHTCQRNMNKNIQLTSSFIADELLPVFKQRPQWPAKEIQDAVREKYKVFIAKWMAYKAKKCAHNKLHGSMKDHYSKIGSYIEALRQENPTSTFVLEIVTPAYLRVEGSEMVFHRLFVCFDGVKQGFLAGCRKVLCLDGCFLKTFLGGMLLAAIGRDPNDQMYPVAWAVVEGENNDSWQWFMNELRKCLDVQDEGKGWTLISDQQKGLLNGVTMYWSKAEHRNCARHIYANWHKKHKGDDLKGAFWKAVRAYSEADHKAALEEMNGLSEEAKTSFIEQNPKCFCRCYLDGDRKADVVVNNMAETFNGFIIQSRSKHIINMLEDIRVAIMTRLVTKHNEMIKKTVLVCPRIQKKLNFSKDRASDCRVSPSSPNLYQVSDKEEVAVNLDKRTCSCRKWDLTGIPCHHACAVLGFLGMPAENYVDKCYSKELYLLAYDRCIPPLPSEKYWPHVDFPLDPPPIKIGPGRPKKNRRKDPHEDPKRKGKLTKHGGTTTCSNCKAKGHNKRKCPEKGKVIAETSKPPKRPRGRPKKTQESKQSQEAKKSIAV</sequence>
<keyword evidence="1" id="KW-0479">Metal-binding</keyword>
<evidence type="ECO:0000259" key="6">
    <source>
        <dbReference type="PROSITE" id="PS50158"/>
    </source>
</evidence>
<dbReference type="PROSITE" id="PS50966">
    <property type="entry name" value="ZF_SWIM"/>
    <property type="match status" value="1"/>
</dbReference>
<evidence type="ECO:0000256" key="4">
    <source>
        <dbReference type="PROSITE-ProRule" id="PRU00047"/>
    </source>
</evidence>
<dbReference type="Pfam" id="PF10551">
    <property type="entry name" value="MULE"/>
    <property type="match status" value="1"/>
</dbReference>
<keyword evidence="9" id="KW-1185">Reference proteome</keyword>
<dbReference type="SMART" id="SM00575">
    <property type="entry name" value="ZnF_PMZ"/>
    <property type="match status" value="1"/>
</dbReference>
<feature type="region of interest" description="Disordered" evidence="5">
    <location>
        <begin position="126"/>
        <end position="153"/>
    </location>
</feature>
<dbReference type="PROSITE" id="PS50158">
    <property type="entry name" value="ZF_CCHC"/>
    <property type="match status" value="1"/>
</dbReference>
<dbReference type="Proteomes" id="UP001408789">
    <property type="component" value="Unassembled WGS sequence"/>
</dbReference>
<feature type="compositionally biased region" description="Basic and acidic residues" evidence="5">
    <location>
        <begin position="773"/>
        <end position="789"/>
    </location>
</feature>
<dbReference type="InterPro" id="IPR007527">
    <property type="entry name" value="Znf_SWIM"/>
</dbReference>
<dbReference type="InterPro" id="IPR018289">
    <property type="entry name" value="MULE_transposase_dom"/>
</dbReference>
<evidence type="ECO:0008006" key="10">
    <source>
        <dbReference type="Google" id="ProtNLM"/>
    </source>
</evidence>
<feature type="compositionally biased region" description="Basic residues" evidence="5">
    <location>
        <begin position="763"/>
        <end position="772"/>
    </location>
</feature>
<feature type="domain" description="SWIM-type" evidence="7">
    <location>
        <begin position="624"/>
        <end position="658"/>
    </location>
</feature>
<evidence type="ECO:0000313" key="8">
    <source>
        <dbReference type="EMBL" id="KAK9067585.1"/>
    </source>
</evidence>
<dbReference type="AlphaFoldDB" id="A0AAP0D2T1"/>
<keyword evidence="2 4" id="KW-0863">Zinc-finger</keyword>
<protein>
    <recommendedName>
        <fullName evidence="10">SWIM-type domain-containing protein</fullName>
    </recommendedName>
</protein>
<dbReference type="EMBL" id="JBCNJP010000014">
    <property type="protein sequence ID" value="KAK9067585.1"/>
    <property type="molecule type" value="Genomic_DNA"/>
</dbReference>
<dbReference type="InterPro" id="IPR006564">
    <property type="entry name" value="Znf_PMZ"/>
</dbReference>
<evidence type="ECO:0000259" key="7">
    <source>
        <dbReference type="PROSITE" id="PS50966"/>
    </source>
</evidence>
<dbReference type="GO" id="GO:0008270">
    <property type="term" value="F:zinc ion binding"/>
    <property type="evidence" value="ECO:0007669"/>
    <property type="project" value="UniProtKB-KW"/>
</dbReference>
<evidence type="ECO:0000256" key="1">
    <source>
        <dbReference type="ARBA" id="ARBA00022723"/>
    </source>
</evidence>
<dbReference type="PANTHER" id="PTHR31973">
    <property type="entry name" value="POLYPROTEIN, PUTATIVE-RELATED"/>
    <property type="match status" value="1"/>
</dbReference>
<accession>A0AAP0D2T1</accession>
<feature type="compositionally biased region" description="Basic and acidic residues" evidence="5">
    <location>
        <begin position="59"/>
        <end position="75"/>
    </location>
</feature>
<organism evidence="8 9">
    <name type="scientific">Deinandra increscens subsp. villosa</name>
    <dbReference type="NCBI Taxonomy" id="3103831"/>
    <lineage>
        <taxon>Eukaryota</taxon>
        <taxon>Viridiplantae</taxon>
        <taxon>Streptophyta</taxon>
        <taxon>Embryophyta</taxon>
        <taxon>Tracheophyta</taxon>
        <taxon>Spermatophyta</taxon>
        <taxon>Magnoliopsida</taxon>
        <taxon>eudicotyledons</taxon>
        <taxon>Gunneridae</taxon>
        <taxon>Pentapetalae</taxon>
        <taxon>asterids</taxon>
        <taxon>campanulids</taxon>
        <taxon>Asterales</taxon>
        <taxon>Asteraceae</taxon>
        <taxon>Asteroideae</taxon>
        <taxon>Heliantheae alliance</taxon>
        <taxon>Madieae</taxon>
        <taxon>Madiinae</taxon>
        <taxon>Deinandra</taxon>
    </lineage>
</organism>
<dbReference type="InterPro" id="IPR036875">
    <property type="entry name" value="Znf_CCHC_sf"/>
</dbReference>
<name>A0AAP0D2T1_9ASTR</name>
<feature type="domain" description="CCHC-type" evidence="6">
    <location>
        <begin position="737"/>
        <end position="752"/>
    </location>
</feature>
<feature type="region of interest" description="Disordered" evidence="5">
    <location>
        <begin position="700"/>
        <end position="789"/>
    </location>
</feature>
<evidence type="ECO:0000256" key="2">
    <source>
        <dbReference type="ARBA" id="ARBA00022771"/>
    </source>
</evidence>
<keyword evidence="3" id="KW-0862">Zinc</keyword>
<evidence type="ECO:0000313" key="9">
    <source>
        <dbReference type="Proteomes" id="UP001408789"/>
    </source>
</evidence>
<dbReference type="Pfam" id="PF04434">
    <property type="entry name" value="SWIM"/>
    <property type="match status" value="1"/>
</dbReference>
<dbReference type="PANTHER" id="PTHR31973:SF197">
    <property type="entry name" value="SWIM-TYPE DOMAIN-CONTAINING PROTEIN"/>
    <property type="match status" value="1"/>
</dbReference>
<dbReference type="InterPro" id="IPR001878">
    <property type="entry name" value="Znf_CCHC"/>
</dbReference>
<feature type="region of interest" description="Disordered" evidence="5">
    <location>
        <begin position="1"/>
        <end position="88"/>
    </location>
</feature>
<dbReference type="SUPFAM" id="SSF57756">
    <property type="entry name" value="Retrovirus zinc finger-like domains"/>
    <property type="match status" value="1"/>
</dbReference>